<protein>
    <submittedName>
        <fullName evidence="1">Uncharacterized protein</fullName>
    </submittedName>
</protein>
<proteinExistence type="predicted"/>
<accession>A0A7R9AR82</accession>
<gene>
    <name evidence="1" type="ORF">TSIB3V08_LOCUS2669</name>
</gene>
<evidence type="ECO:0000313" key="1">
    <source>
        <dbReference type="EMBL" id="CAD7258432.1"/>
    </source>
</evidence>
<name>A0A7R9AR82_TIMSH</name>
<reference evidence="1" key="1">
    <citation type="submission" date="2020-11" db="EMBL/GenBank/DDBJ databases">
        <authorList>
            <person name="Tran Van P."/>
        </authorList>
    </citation>
    <scope>NUCLEOTIDE SEQUENCE</scope>
</reference>
<dbReference type="AlphaFoldDB" id="A0A7R9AR82"/>
<dbReference type="EMBL" id="OC000823">
    <property type="protein sequence ID" value="CAD7258432.1"/>
    <property type="molecule type" value="Genomic_DNA"/>
</dbReference>
<organism evidence="1">
    <name type="scientific">Timema shepardi</name>
    <name type="common">Walking stick</name>
    <dbReference type="NCBI Taxonomy" id="629360"/>
    <lineage>
        <taxon>Eukaryota</taxon>
        <taxon>Metazoa</taxon>
        <taxon>Ecdysozoa</taxon>
        <taxon>Arthropoda</taxon>
        <taxon>Hexapoda</taxon>
        <taxon>Insecta</taxon>
        <taxon>Pterygota</taxon>
        <taxon>Neoptera</taxon>
        <taxon>Polyneoptera</taxon>
        <taxon>Phasmatodea</taxon>
        <taxon>Timematodea</taxon>
        <taxon>Timematoidea</taxon>
        <taxon>Timematidae</taxon>
        <taxon>Timema</taxon>
    </lineage>
</organism>
<sequence length="117" mass="12390">MQGSAGQAYAELWLKHSFLSDLPLLATIVPLFGGGHCGSEALGLGPMGLGLGFAPSEYRFPATASSKSRCLLFDQGIIAMKTDLHTLVTRVDLRSSDCRHLLPGRPCLPPVPPSETA</sequence>